<keyword evidence="2" id="KW-1185">Reference proteome</keyword>
<protein>
    <recommendedName>
        <fullName evidence="3">DUF3866 domain-containing protein</fullName>
    </recommendedName>
</protein>
<organism evidence="1 2">
    <name type="scientific">Paenibacillus swuensis</name>
    <dbReference type="NCBI Taxonomy" id="1178515"/>
    <lineage>
        <taxon>Bacteria</taxon>
        <taxon>Bacillati</taxon>
        <taxon>Bacillota</taxon>
        <taxon>Bacilli</taxon>
        <taxon>Bacillales</taxon>
        <taxon>Paenibacillaceae</taxon>
        <taxon>Paenibacillus</taxon>
    </lineage>
</organism>
<dbReference type="OrthoDB" id="3401376at2"/>
<dbReference type="STRING" id="1178515.SY83_19040"/>
<dbReference type="EMBL" id="CP011388">
    <property type="protein sequence ID" value="ANE48042.1"/>
    <property type="molecule type" value="Genomic_DNA"/>
</dbReference>
<dbReference type="InterPro" id="IPR024479">
    <property type="entry name" value="DUF3866"/>
</dbReference>
<dbReference type="PATRIC" id="fig|1178515.4.peg.3847"/>
<dbReference type="KEGG" id="pswu:SY83_19040"/>
<dbReference type="Pfam" id="PF12982">
    <property type="entry name" value="DUF3866"/>
    <property type="match status" value="1"/>
</dbReference>
<evidence type="ECO:0008006" key="3">
    <source>
        <dbReference type="Google" id="ProtNLM"/>
    </source>
</evidence>
<reference evidence="1 2" key="1">
    <citation type="submission" date="2015-01" db="EMBL/GenBank/DDBJ databases">
        <title>Paenibacillus swuensis/DY6/whole genome sequencing.</title>
        <authorList>
            <person name="Kim M.K."/>
            <person name="Srinivasan S."/>
            <person name="Lee J.-J."/>
        </authorList>
    </citation>
    <scope>NUCLEOTIDE SEQUENCE [LARGE SCALE GENOMIC DNA]</scope>
    <source>
        <strain evidence="1 2">DY6</strain>
    </source>
</reference>
<name>A0A172TM29_9BACL</name>
<dbReference type="Proteomes" id="UP000076927">
    <property type="component" value="Chromosome"/>
</dbReference>
<gene>
    <name evidence="1" type="ORF">SY83_19040</name>
</gene>
<dbReference type="AlphaFoldDB" id="A0A172TM29"/>
<accession>A0A172TM29</accession>
<proteinExistence type="predicted"/>
<evidence type="ECO:0000313" key="1">
    <source>
        <dbReference type="EMBL" id="ANE48042.1"/>
    </source>
</evidence>
<evidence type="ECO:0000313" key="2">
    <source>
        <dbReference type="Proteomes" id="UP000076927"/>
    </source>
</evidence>
<sequence length="395" mass="41693">MIRWQMGTVQQVIAAEKGMQQLTMLMEDGASARAVHYTDVMPEAKPGDKLLLNVTAVELGLGTGGVHFVAGFADGAELLRMPKSEATSIDGDCPATDAIRSLGDTGHIMKLRYTPLQRSVVSVEAPESPYHGLFRQSLDLAGTPVLIGELHSMLPAAVCRIRALQPEASVAYVMTDGGALPAAFSRHVAALRGLGWLRGTVTCGHAYGGDLEALNKFSALLAAKHVLGADIVIAAMGPGIAGTGTEFGHTGMETAELINAAAGLSGTPVVMPRITAADPRARHQGASHHLRTVLTKAALQSAAVPLPGGLPASAQERLERELGVSAHAHVRHTFPRMPHISQEEIRLNQADYPVPITTMGRELENDVIFFEAVCCAADYACGLLRRNPNPHGPTG</sequence>